<protein>
    <submittedName>
        <fullName evidence="2">Uncharacterized protein</fullName>
    </submittedName>
</protein>
<name>A0A0K0DKN7_ANGCA</name>
<reference evidence="1" key="1">
    <citation type="submission" date="2012-09" db="EMBL/GenBank/DDBJ databases">
        <authorList>
            <person name="Martin A.A."/>
        </authorList>
    </citation>
    <scope>NUCLEOTIDE SEQUENCE</scope>
</reference>
<proteinExistence type="predicted"/>
<evidence type="ECO:0000313" key="2">
    <source>
        <dbReference type="WBParaSite" id="ACAC_0001208601-mRNA-1"/>
    </source>
</evidence>
<reference evidence="2" key="2">
    <citation type="submission" date="2017-02" db="UniProtKB">
        <authorList>
            <consortium name="WormBaseParasite"/>
        </authorList>
    </citation>
    <scope>IDENTIFICATION</scope>
</reference>
<dbReference type="AlphaFoldDB" id="A0A0K0DKN7"/>
<dbReference type="Proteomes" id="UP000035642">
    <property type="component" value="Unassembled WGS sequence"/>
</dbReference>
<evidence type="ECO:0000313" key="1">
    <source>
        <dbReference type="Proteomes" id="UP000035642"/>
    </source>
</evidence>
<keyword evidence="1" id="KW-1185">Reference proteome</keyword>
<accession>A0A0K0DKN7</accession>
<dbReference type="WBParaSite" id="ACAC_0001208601-mRNA-1">
    <property type="protein sequence ID" value="ACAC_0001208601-mRNA-1"/>
    <property type="gene ID" value="ACAC_0001208601"/>
</dbReference>
<sequence length="75" mass="8027">MVLRDIDEDDDDDGDVEPVVKNNSDCLFTMGAAACAETSLSHICKKLPFSRALSSAWMAANSVATACRKNGTENC</sequence>
<organism evidence="1 2">
    <name type="scientific">Angiostrongylus cantonensis</name>
    <name type="common">Rat lungworm</name>
    <dbReference type="NCBI Taxonomy" id="6313"/>
    <lineage>
        <taxon>Eukaryota</taxon>
        <taxon>Metazoa</taxon>
        <taxon>Ecdysozoa</taxon>
        <taxon>Nematoda</taxon>
        <taxon>Chromadorea</taxon>
        <taxon>Rhabditida</taxon>
        <taxon>Rhabditina</taxon>
        <taxon>Rhabditomorpha</taxon>
        <taxon>Strongyloidea</taxon>
        <taxon>Metastrongylidae</taxon>
        <taxon>Angiostrongylus</taxon>
    </lineage>
</organism>